<organism evidence="14 15">
    <name type="scientific">Jannaschia rubra</name>
    <dbReference type="NCBI Taxonomy" id="282197"/>
    <lineage>
        <taxon>Bacteria</taxon>
        <taxon>Pseudomonadati</taxon>
        <taxon>Pseudomonadota</taxon>
        <taxon>Alphaproteobacteria</taxon>
        <taxon>Rhodobacterales</taxon>
        <taxon>Roseobacteraceae</taxon>
        <taxon>Jannaschia</taxon>
    </lineage>
</organism>
<dbReference type="GO" id="GO:0042274">
    <property type="term" value="P:ribosomal small subunit biogenesis"/>
    <property type="evidence" value="ECO:0007669"/>
    <property type="project" value="UniProtKB-UniRule"/>
</dbReference>
<dbReference type="InterPro" id="IPR010914">
    <property type="entry name" value="RsgA_GTPase_dom"/>
</dbReference>
<reference evidence="14 15" key="1">
    <citation type="submission" date="2015-07" db="EMBL/GenBank/DDBJ databases">
        <authorList>
            <person name="Noorani M."/>
        </authorList>
    </citation>
    <scope>NUCLEOTIDE SEQUENCE [LARGE SCALE GENOMIC DNA]</scope>
    <source>
        <strain evidence="14 15">CECT 5088</strain>
    </source>
</reference>
<feature type="domain" description="CP-type G" evidence="13">
    <location>
        <begin position="92"/>
        <end position="251"/>
    </location>
</feature>
<feature type="binding site" evidence="10">
    <location>
        <position position="281"/>
    </location>
    <ligand>
        <name>Zn(2+)</name>
        <dbReference type="ChEBI" id="CHEBI:29105"/>
    </ligand>
</feature>
<dbReference type="HAMAP" id="MF_01820">
    <property type="entry name" value="GTPase_RsgA"/>
    <property type="match status" value="1"/>
</dbReference>
<dbReference type="GO" id="GO:0005525">
    <property type="term" value="F:GTP binding"/>
    <property type="evidence" value="ECO:0007669"/>
    <property type="project" value="UniProtKB-UniRule"/>
</dbReference>
<protein>
    <recommendedName>
        <fullName evidence="10">Small ribosomal subunit biogenesis GTPase RsgA</fullName>
        <ecNumber evidence="10">3.6.1.-</ecNumber>
    </recommendedName>
</protein>
<accession>A0A0M6XTF0</accession>
<keyword evidence="6 10" id="KW-0378">Hydrolase</keyword>
<dbReference type="Gene3D" id="3.40.50.300">
    <property type="entry name" value="P-loop containing nucleotide triphosphate hydrolases"/>
    <property type="match status" value="1"/>
</dbReference>
<evidence type="ECO:0000256" key="10">
    <source>
        <dbReference type="HAMAP-Rule" id="MF_01820"/>
    </source>
</evidence>
<evidence type="ECO:0000256" key="6">
    <source>
        <dbReference type="ARBA" id="ARBA00022801"/>
    </source>
</evidence>
<dbReference type="Gene3D" id="1.10.40.50">
    <property type="entry name" value="Probable gtpase engc, domain 3"/>
    <property type="match status" value="1"/>
</dbReference>
<keyword evidence="5 10" id="KW-0547">Nucleotide-binding</keyword>
<evidence type="ECO:0000256" key="5">
    <source>
        <dbReference type="ARBA" id="ARBA00022741"/>
    </source>
</evidence>
<dbReference type="STRING" id="282197.SAMN04488517_102352"/>
<dbReference type="GO" id="GO:0005737">
    <property type="term" value="C:cytoplasm"/>
    <property type="evidence" value="ECO:0007669"/>
    <property type="project" value="UniProtKB-SubCell"/>
</dbReference>
<sequence>MSNGDRLAALGWRAFFADQVDPEVLAATPPARVVRVDRTSVRVTGSDFDAALPFGPDIAVGDWVLVDRGAGTVACVLDRHTVISRRAAGLDRQVVTQLIAANIDTAFIVTSCNRDFNVARLERYLVLTMDAGMEAVIVLTKADLCDDPEAYARQAGAISDRVPVVILDARDEGAMTTLAPWCGAARTVAFLGSSGVGKSTLVNALSGGLVGAETGAIRESDARGRHTTTRRELHPLPQGFSVLDTPGMRELQLTDVAGGIDDLFPDLAELAQACRFSDCAHLAEPGCALRAAVDAGEVDPDRLARWQKLAAEDRGNTERQTARRKPSGRRPQGGPRRKGR</sequence>
<dbReference type="OrthoDB" id="9809485at2"/>
<dbReference type="InterPro" id="IPR027417">
    <property type="entry name" value="P-loop_NTPase"/>
</dbReference>
<dbReference type="InterPro" id="IPR030378">
    <property type="entry name" value="G_CP_dom"/>
</dbReference>
<dbReference type="Pfam" id="PF03193">
    <property type="entry name" value="RsgA_GTPase"/>
    <property type="match status" value="1"/>
</dbReference>
<keyword evidence="3 10" id="KW-0479">Metal-binding</keyword>
<evidence type="ECO:0000256" key="2">
    <source>
        <dbReference type="ARBA" id="ARBA00022517"/>
    </source>
</evidence>
<evidence type="ECO:0000259" key="12">
    <source>
        <dbReference type="PROSITE" id="PS50936"/>
    </source>
</evidence>
<dbReference type="GO" id="GO:0003924">
    <property type="term" value="F:GTPase activity"/>
    <property type="evidence" value="ECO:0007669"/>
    <property type="project" value="UniProtKB-UniRule"/>
</dbReference>
<evidence type="ECO:0000256" key="7">
    <source>
        <dbReference type="ARBA" id="ARBA00022833"/>
    </source>
</evidence>
<name>A0A0M6XTF0_9RHOB</name>
<dbReference type="PANTHER" id="PTHR32120:SF10">
    <property type="entry name" value="SMALL RIBOSOMAL SUBUNIT BIOGENESIS GTPASE RSGA"/>
    <property type="match status" value="1"/>
</dbReference>
<dbReference type="RefSeq" id="WP_055682924.1">
    <property type="nucleotide sequence ID" value="NZ_CXPG01000020.1"/>
</dbReference>
<comment type="similarity">
    <text evidence="10">Belongs to the TRAFAC class YlqF/YawG GTPase family. RsgA subfamily.</text>
</comment>
<evidence type="ECO:0000313" key="15">
    <source>
        <dbReference type="Proteomes" id="UP000048908"/>
    </source>
</evidence>
<dbReference type="PANTHER" id="PTHR32120">
    <property type="entry name" value="SMALL RIBOSOMAL SUBUNIT BIOGENESIS GTPASE RSGA"/>
    <property type="match status" value="1"/>
</dbReference>
<feature type="binding site" evidence="10">
    <location>
        <position position="287"/>
    </location>
    <ligand>
        <name>Zn(2+)</name>
        <dbReference type="ChEBI" id="CHEBI:29105"/>
    </ligand>
</feature>
<feature type="region of interest" description="Disordered" evidence="11">
    <location>
        <begin position="306"/>
        <end position="340"/>
    </location>
</feature>
<dbReference type="CDD" id="cd01854">
    <property type="entry name" value="YjeQ_EngC"/>
    <property type="match status" value="1"/>
</dbReference>
<keyword evidence="8 10" id="KW-0694">RNA-binding</keyword>
<feature type="compositionally biased region" description="Basic and acidic residues" evidence="11">
    <location>
        <begin position="306"/>
        <end position="321"/>
    </location>
</feature>
<proteinExistence type="inferred from homology"/>
<dbReference type="GO" id="GO:0019843">
    <property type="term" value="F:rRNA binding"/>
    <property type="evidence" value="ECO:0007669"/>
    <property type="project" value="UniProtKB-KW"/>
</dbReference>
<keyword evidence="4 10" id="KW-0699">rRNA-binding</keyword>
<keyword evidence="9 10" id="KW-0342">GTP-binding</keyword>
<keyword evidence="15" id="KW-1185">Reference proteome</keyword>
<dbReference type="PROSITE" id="PS51721">
    <property type="entry name" value="G_CP"/>
    <property type="match status" value="1"/>
</dbReference>
<dbReference type="SUPFAM" id="SSF52540">
    <property type="entry name" value="P-loop containing nucleoside triphosphate hydrolases"/>
    <property type="match status" value="1"/>
</dbReference>
<feature type="binding site" evidence="10">
    <location>
        <begin position="192"/>
        <end position="200"/>
    </location>
    <ligand>
        <name>GTP</name>
        <dbReference type="ChEBI" id="CHEBI:37565"/>
    </ligand>
</feature>
<comment type="subcellular location">
    <subcellularLocation>
        <location evidence="10">Cytoplasm</location>
    </subcellularLocation>
</comment>
<evidence type="ECO:0000256" key="11">
    <source>
        <dbReference type="SAM" id="MobiDB-lite"/>
    </source>
</evidence>
<dbReference type="PROSITE" id="PS50936">
    <property type="entry name" value="ENGC_GTPASE"/>
    <property type="match status" value="1"/>
</dbReference>
<dbReference type="AlphaFoldDB" id="A0A0M6XTF0"/>
<keyword evidence="2 10" id="KW-0690">Ribosome biogenesis</keyword>
<keyword evidence="7 10" id="KW-0862">Zinc</keyword>
<dbReference type="Proteomes" id="UP000048908">
    <property type="component" value="Unassembled WGS sequence"/>
</dbReference>
<evidence type="ECO:0000259" key="13">
    <source>
        <dbReference type="PROSITE" id="PS51721"/>
    </source>
</evidence>
<evidence type="ECO:0000256" key="3">
    <source>
        <dbReference type="ARBA" id="ARBA00022723"/>
    </source>
</evidence>
<dbReference type="InterPro" id="IPR004881">
    <property type="entry name" value="Ribosome_biogen_GTPase_RsgA"/>
</dbReference>
<evidence type="ECO:0000256" key="9">
    <source>
        <dbReference type="ARBA" id="ARBA00023134"/>
    </source>
</evidence>
<evidence type="ECO:0000256" key="1">
    <source>
        <dbReference type="ARBA" id="ARBA00022490"/>
    </source>
</evidence>
<feature type="binding site" evidence="10">
    <location>
        <position position="274"/>
    </location>
    <ligand>
        <name>Zn(2+)</name>
        <dbReference type="ChEBI" id="CHEBI:29105"/>
    </ligand>
</feature>
<dbReference type="EMBL" id="CXPG01000020">
    <property type="protein sequence ID" value="CTQ33523.1"/>
    <property type="molecule type" value="Genomic_DNA"/>
</dbReference>
<feature type="binding site" evidence="10">
    <location>
        <begin position="140"/>
        <end position="143"/>
    </location>
    <ligand>
        <name>GTP</name>
        <dbReference type="ChEBI" id="CHEBI:37565"/>
    </ligand>
</feature>
<gene>
    <name evidence="10 14" type="primary">rsgA</name>
    <name evidence="14" type="ORF">JAN5088_02305</name>
</gene>
<comment type="subunit">
    <text evidence="10">Monomer. Associates with 30S ribosomal subunit, binds 16S rRNA.</text>
</comment>
<dbReference type="EC" id="3.6.1.-" evidence="10"/>
<feature type="domain" description="EngC GTPase" evidence="12">
    <location>
        <begin position="101"/>
        <end position="249"/>
    </location>
</feature>
<dbReference type="GO" id="GO:0046872">
    <property type="term" value="F:metal ion binding"/>
    <property type="evidence" value="ECO:0007669"/>
    <property type="project" value="UniProtKB-KW"/>
</dbReference>
<evidence type="ECO:0000256" key="8">
    <source>
        <dbReference type="ARBA" id="ARBA00022884"/>
    </source>
</evidence>
<comment type="cofactor">
    <cofactor evidence="10">
        <name>Zn(2+)</name>
        <dbReference type="ChEBI" id="CHEBI:29105"/>
    </cofactor>
    <text evidence="10">Binds 1 zinc ion per subunit.</text>
</comment>
<evidence type="ECO:0000313" key="14">
    <source>
        <dbReference type="EMBL" id="CTQ33523.1"/>
    </source>
</evidence>
<feature type="binding site" evidence="10">
    <location>
        <position position="279"/>
    </location>
    <ligand>
        <name>Zn(2+)</name>
        <dbReference type="ChEBI" id="CHEBI:29105"/>
    </ligand>
</feature>
<comment type="function">
    <text evidence="10">One of several proteins that assist in the late maturation steps of the functional core of the 30S ribosomal subunit. Helps release RbfA from mature subunits. May play a role in the assembly of ribosomal proteins into the subunit. Circularly permuted GTPase that catalyzes slow GTP hydrolysis, GTPase activity is stimulated by the 30S ribosomal subunit.</text>
</comment>
<evidence type="ECO:0000256" key="4">
    <source>
        <dbReference type="ARBA" id="ARBA00022730"/>
    </source>
</evidence>
<keyword evidence="1 10" id="KW-0963">Cytoplasm</keyword>
<dbReference type="NCBIfam" id="TIGR00157">
    <property type="entry name" value="ribosome small subunit-dependent GTPase A"/>
    <property type="match status" value="1"/>
</dbReference>